<dbReference type="AlphaFoldDB" id="A0A485P3Y5"/>
<sequence length="184" mass="20543">LEVIQRQRLPEEFRRHKPMARRPDREIPPWRGMSSPQRSLWLWTAGPEREPALLEPLADPEAGVTPMSDKNKHSTKNAKKDQENAGAIFSWSFADPDFAPVIDNKTDSTTRTKKDKAIMYARGSGPFLGLPCKLYPMDHPSSPVMGYGPPPAPPSTQFALTPALSGAISEPEIRNLRNRDNVGF</sequence>
<evidence type="ECO:0000313" key="3">
    <source>
        <dbReference type="Proteomes" id="UP000386466"/>
    </source>
</evidence>
<feature type="region of interest" description="Disordered" evidence="1">
    <location>
        <begin position="56"/>
        <end position="81"/>
    </location>
</feature>
<name>A0A485P3Y5_LYNPA</name>
<organism evidence="2 3">
    <name type="scientific">Lynx pardinus</name>
    <name type="common">Iberian lynx</name>
    <name type="synonym">Felis pardina</name>
    <dbReference type="NCBI Taxonomy" id="191816"/>
    <lineage>
        <taxon>Eukaryota</taxon>
        <taxon>Metazoa</taxon>
        <taxon>Chordata</taxon>
        <taxon>Craniata</taxon>
        <taxon>Vertebrata</taxon>
        <taxon>Euteleostomi</taxon>
        <taxon>Mammalia</taxon>
        <taxon>Eutheria</taxon>
        <taxon>Laurasiatheria</taxon>
        <taxon>Carnivora</taxon>
        <taxon>Feliformia</taxon>
        <taxon>Felidae</taxon>
        <taxon>Felinae</taxon>
        <taxon>Lynx</taxon>
    </lineage>
</organism>
<feature type="region of interest" description="Disordered" evidence="1">
    <location>
        <begin position="1"/>
        <end position="32"/>
    </location>
</feature>
<protein>
    <submittedName>
        <fullName evidence="2">Uncharacterized protein</fullName>
    </submittedName>
</protein>
<proteinExistence type="predicted"/>
<feature type="non-terminal residue" evidence="2">
    <location>
        <position position="1"/>
    </location>
</feature>
<accession>A0A485P3Y5</accession>
<gene>
    <name evidence="2" type="ORF">LYPA_23C007687</name>
</gene>
<reference evidence="2 3" key="1">
    <citation type="submission" date="2019-01" db="EMBL/GenBank/DDBJ databases">
        <authorList>
            <person name="Alioto T."/>
            <person name="Alioto T."/>
        </authorList>
    </citation>
    <scope>NUCLEOTIDE SEQUENCE [LARGE SCALE GENOMIC DNA]</scope>
</reference>
<evidence type="ECO:0000256" key="1">
    <source>
        <dbReference type="SAM" id="MobiDB-lite"/>
    </source>
</evidence>
<evidence type="ECO:0000313" key="2">
    <source>
        <dbReference type="EMBL" id="VFV38606.1"/>
    </source>
</evidence>
<dbReference type="Proteomes" id="UP000386466">
    <property type="component" value="Unassembled WGS sequence"/>
</dbReference>
<keyword evidence="3" id="KW-1185">Reference proteome</keyword>
<dbReference type="EMBL" id="CAAGRJ010026228">
    <property type="protein sequence ID" value="VFV38606.1"/>
    <property type="molecule type" value="Genomic_DNA"/>
</dbReference>